<dbReference type="SUPFAM" id="SSF46767">
    <property type="entry name" value="Methylated DNA-protein cysteine methyltransferase, C-terminal domain"/>
    <property type="match status" value="1"/>
</dbReference>
<comment type="catalytic activity">
    <reaction evidence="10">
        <text>a 6-O-methyl-2'-deoxyguanosine in DNA + L-cysteinyl-[protein] = S-methyl-L-cysteinyl-[protein] + a 2'-deoxyguanosine in DNA</text>
        <dbReference type="Rhea" id="RHEA:24000"/>
        <dbReference type="Rhea" id="RHEA-COMP:10131"/>
        <dbReference type="Rhea" id="RHEA-COMP:10132"/>
        <dbReference type="Rhea" id="RHEA-COMP:11367"/>
        <dbReference type="Rhea" id="RHEA-COMP:11368"/>
        <dbReference type="ChEBI" id="CHEBI:29950"/>
        <dbReference type="ChEBI" id="CHEBI:82612"/>
        <dbReference type="ChEBI" id="CHEBI:85445"/>
        <dbReference type="ChEBI" id="CHEBI:85448"/>
        <dbReference type="EC" id="2.1.1.63"/>
    </reaction>
</comment>
<evidence type="ECO:0000313" key="12">
    <source>
        <dbReference type="EMBL" id="CEP78601.1"/>
    </source>
</evidence>
<keyword evidence="7 12" id="KW-0808">Transferase</keyword>
<dbReference type="PATRIC" id="fig|1006576.9.peg.1304"/>
<keyword evidence="13" id="KW-1185">Reference proteome</keyword>
<evidence type="ECO:0000256" key="5">
    <source>
        <dbReference type="ARBA" id="ARBA00015377"/>
    </source>
</evidence>
<dbReference type="InterPro" id="IPR036388">
    <property type="entry name" value="WH-like_DNA-bd_sf"/>
</dbReference>
<dbReference type="CDD" id="cd06445">
    <property type="entry name" value="ATase"/>
    <property type="match status" value="1"/>
</dbReference>
<dbReference type="GO" id="GO:0006281">
    <property type="term" value="P:DNA repair"/>
    <property type="evidence" value="ECO:0007669"/>
    <property type="project" value="UniProtKB-KW"/>
</dbReference>
<dbReference type="EMBL" id="LN824141">
    <property type="protein sequence ID" value="CEP78601.1"/>
    <property type="molecule type" value="Genomic_DNA"/>
</dbReference>
<dbReference type="STRING" id="1006576.DTL3_1307"/>
<evidence type="ECO:0000256" key="7">
    <source>
        <dbReference type="ARBA" id="ARBA00022679"/>
    </source>
</evidence>
<dbReference type="PANTHER" id="PTHR46460">
    <property type="entry name" value="METHYLATED-DNA--PROTEIN-CYSTEINE METHYLTRANSFERASE"/>
    <property type="match status" value="1"/>
</dbReference>
<dbReference type="NCBIfam" id="TIGR00589">
    <property type="entry name" value="ogt"/>
    <property type="match status" value="1"/>
</dbReference>
<evidence type="ECO:0000256" key="1">
    <source>
        <dbReference type="ARBA" id="ARBA00001286"/>
    </source>
</evidence>
<evidence type="ECO:0000256" key="8">
    <source>
        <dbReference type="ARBA" id="ARBA00022763"/>
    </source>
</evidence>
<evidence type="ECO:0000259" key="11">
    <source>
        <dbReference type="Pfam" id="PF01035"/>
    </source>
</evidence>
<feature type="domain" description="Methylated-DNA-[protein]-cysteine S-methyltransferase DNA binding" evidence="11">
    <location>
        <begin position="70"/>
        <end position="148"/>
    </location>
</feature>
<evidence type="ECO:0000256" key="10">
    <source>
        <dbReference type="ARBA" id="ARBA00049348"/>
    </source>
</evidence>
<keyword evidence="8" id="KW-0227">DNA damage</keyword>
<evidence type="ECO:0000256" key="3">
    <source>
        <dbReference type="ARBA" id="ARBA00008711"/>
    </source>
</evidence>
<dbReference type="Proteomes" id="UP000032809">
    <property type="component" value="Chromosome I"/>
</dbReference>
<dbReference type="EC" id="2.1.1.63" evidence="4"/>
<dbReference type="PROSITE" id="PS00374">
    <property type="entry name" value="MGMT"/>
    <property type="match status" value="1"/>
</dbReference>
<dbReference type="KEGG" id="dtn:DTL3_1307"/>
<dbReference type="PANTHER" id="PTHR46460:SF1">
    <property type="entry name" value="METHYLATED-DNA--PROTEIN-CYSTEINE METHYLTRANSFERASE"/>
    <property type="match status" value="1"/>
</dbReference>
<dbReference type="AlphaFoldDB" id="A0A0C7NL31"/>
<accession>A0A0C7NL31</accession>
<dbReference type="GO" id="GO:0003908">
    <property type="term" value="F:methylated-DNA-[protein]-cysteine S-methyltransferase activity"/>
    <property type="evidence" value="ECO:0007669"/>
    <property type="project" value="UniProtKB-EC"/>
</dbReference>
<name>A0A0C7NL31_DEFTU</name>
<dbReference type="Pfam" id="PF01035">
    <property type="entry name" value="DNA_binding_1"/>
    <property type="match status" value="1"/>
</dbReference>
<keyword evidence="6 12" id="KW-0489">Methyltransferase</keyword>
<sequence length="153" mass="17760">MKTILSTDPGDIVIHIEGEKIVKIEFAKIKTSQIYDDKSKKFYDIIYSFLFGKLERVPITCFDMPGKTHFAKKVYNYLYMTEKGTVISYKELAQKVGNEKAYRVVGNLMKNNPLPIIIPCHRVIKSNGELGNFTPGIEWKEYLLNLEKYSIRR</sequence>
<dbReference type="HOGENOM" id="CLU_000445_52_2_0"/>
<gene>
    <name evidence="12" type="primary">ogt</name>
    <name evidence="12" type="ORF">DTL3_1307</name>
</gene>
<dbReference type="OrthoDB" id="9802228at2"/>
<comment type="similarity">
    <text evidence="3">Belongs to the MGMT family.</text>
</comment>
<dbReference type="FunFam" id="1.10.10.10:FF:000214">
    <property type="entry name" value="Methylated-DNA--protein-cysteine methyltransferase"/>
    <property type="match status" value="1"/>
</dbReference>
<reference evidence="13" key="1">
    <citation type="submission" date="2014-11" db="EMBL/GenBank/DDBJ databases">
        <authorList>
            <person name="Wibberg D."/>
        </authorList>
    </citation>
    <scope>NUCLEOTIDE SEQUENCE [LARGE SCALE GENOMIC DNA]</scope>
    <source>
        <strain evidence="13">L3</strain>
    </source>
</reference>
<dbReference type="InterPro" id="IPR036217">
    <property type="entry name" value="MethylDNA_cys_MeTrfase_DNAb"/>
</dbReference>
<keyword evidence="9" id="KW-0234">DNA repair</keyword>
<protein>
    <recommendedName>
        <fullName evidence="5">Methylated-DNA--protein-cysteine methyltransferase</fullName>
        <ecNumber evidence="4">2.1.1.63</ecNumber>
    </recommendedName>
</protein>
<dbReference type="RefSeq" id="WP_052670415.1">
    <property type="nucleotide sequence ID" value="NZ_LN824141.1"/>
</dbReference>
<evidence type="ECO:0000256" key="4">
    <source>
        <dbReference type="ARBA" id="ARBA00011918"/>
    </source>
</evidence>
<organism evidence="12 13">
    <name type="scientific">Defluviitoga tunisiensis</name>
    <dbReference type="NCBI Taxonomy" id="1006576"/>
    <lineage>
        <taxon>Bacteria</taxon>
        <taxon>Thermotogati</taxon>
        <taxon>Thermotogota</taxon>
        <taxon>Thermotogae</taxon>
        <taxon>Petrotogales</taxon>
        <taxon>Petrotogaceae</taxon>
        <taxon>Defluviitoga</taxon>
    </lineage>
</organism>
<dbReference type="InterPro" id="IPR014048">
    <property type="entry name" value="MethylDNA_cys_MeTrfase_DNA-bd"/>
</dbReference>
<dbReference type="InterPro" id="IPR001497">
    <property type="entry name" value="MethylDNA_cys_MeTrfase_AS"/>
</dbReference>
<evidence type="ECO:0000256" key="6">
    <source>
        <dbReference type="ARBA" id="ARBA00022603"/>
    </source>
</evidence>
<evidence type="ECO:0000256" key="9">
    <source>
        <dbReference type="ARBA" id="ARBA00023204"/>
    </source>
</evidence>
<dbReference type="Gene3D" id="1.10.10.10">
    <property type="entry name" value="Winged helix-like DNA-binding domain superfamily/Winged helix DNA-binding domain"/>
    <property type="match status" value="1"/>
</dbReference>
<proteinExistence type="inferred from homology"/>
<comment type="catalytic activity">
    <reaction evidence="1">
        <text>a 4-O-methyl-thymidine in DNA + L-cysteinyl-[protein] = a thymidine in DNA + S-methyl-L-cysteinyl-[protein]</text>
        <dbReference type="Rhea" id="RHEA:53428"/>
        <dbReference type="Rhea" id="RHEA-COMP:10131"/>
        <dbReference type="Rhea" id="RHEA-COMP:10132"/>
        <dbReference type="Rhea" id="RHEA-COMP:13555"/>
        <dbReference type="Rhea" id="RHEA-COMP:13556"/>
        <dbReference type="ChEBI" id="CHEBI:29950"/>
        <dbReference type="ChEBI" id="CHEBI:82612"/>
        <dbReference type="ChEBI" id="CHEBI:137386"/>
        <dbReference type="ChEBI" id="CHEBI:137387"/>
        <dbReference type="EC" id="2.1.1.63"/>
    </reaction>
</comment>
<evidence type="ECO:0000256" key="2">
    <source>
        <dbReference type="ARBA" id="ARBA00003317"/>
    </source>
</evidence>
<comment type="function">
    <text evidence="2">Involved in the cellular defense against the biological effects of O6-methylguanine (O6-MeG) and O4-methylthymine (O4-MeT) in DNA. Repairs the methylated nucleobase in DNA by stoichiometrically transferring the methyl group to a cysteine residue in the enzyme. This is a suicide reaction: the enzyme is irreversibly inactivated.</text>
</comment>
<evidence type="ECO:0000313" key="13">
    <source>
        <dbReference type="Proteomes" id="UP000032809"/>
    </source>
</evidence>
<dbReference type="GO" id="GO:0032259">
    <property type="term" value="P:methylation"/>
    <property type="evidence" value="ECO:0007669"/>
    <property type="project" value="UniProtKB-KW"/>
</dbReference>